<reference evidence="1" key="1">
    <citation type="submission" date="2014-11" db="EMBL/GenBank/DDBJ databases">
        <authorList>
            <person name="Amaro Gonzalez C."/>
        </authorList>
    </citation>
    <scope>NUCLEOTIDE SEQUENCE</scope>
</reference>
<reference evidence="1" key="2">
    <citation type="journal article" date="2015" name="Fish Shellfish Immunol.">
        <title>Early steps in the European eel (Anguilla anguilla)-Vibrio vulnificus interaction in the gills: Role of the RtxA13 toxin.</title>
        <authorList>
            <person name="Callol A."/>
            <person name="Pajuelo D."/>
            <person name="Ebbesson L."/>
            <person name="Teles M."/>
            <person name="MacKenzie S."/>
            <person name="Amaro C."/>
        </authorList>
    </citation>
    <scope>NUCLEOTIDE SEQUENCE</scope>
</reference>
<name>A0A0E9XPU4_ANGAN</name>
<proteinExistence type="predicted"/>
<sequence>MGVHLCLFSYKRRTYHTICST</sequence>
<accession>A0A0E9XPU4</accession>
<dbReference type="EMBL" id="GBXM01004722">
    <property type="protein sequence ID" value="JAI03856.1"/>
    <property type="molecule type" value="Transcribed_RNA"/>
</dbReference>
<organism evidence="1">
    <name type="scientific">Anguilla anguilla</name>
    <name type="common">European freshwater eel</name>
    <name type="synonym">Muraena anguilla</name>
    <dbReference type="NCBI Taxonomy" id="7936"/>
    <lineage>
        <taxon>Eukaryota</taxon>
        <taxon>Metazoa</taxon>
        <taxon>Chordata</taxon>
        <taxon>Craniata</taxon>
        <taxon>Vertebrata</taxon>
        <taxon>Euteleostomi</taxon>
        <taxon>Actinopterygii</taxon>
        <taxon>Neopterygii</taxon>
        <taxon>Teleostei</taxon>
        <taxon>Anguilliformes</taxon>
        <taxon>Anguillidae</taxon>
        <taxon>Anguilla</taxon>
    </lineage>
</organism>
<evidence type="ECO:0000313" key="1">
    <source>
        <dbReference type="EMBL" id="JAI03856.1"/>
    </source>
</evidence>
<dbReference type="AlphaFoldDB" id="A0A0E9XPU4"/>
<protein>
    <submittedName>
        <fullName evidence="1">Uncharacterized protein</fullName>
    </submittedName>
</protein>